<organism evidence="1 2">
    <name type="scientific">Tigriopus californicus</name>
    <name type="common">Marine copepod</name>
    <dbReference type="NCBI Taxonomy" id="6832"/>
    <lineage>
        <taxon>Eukaryota</taxon>
        <taxon>Metazoa</taxon>
        <taxon>Ecdysozoa</taxon>
        <taxon>Arthropoda</taxon>
        <taxon>Crustacea</taxon>
        <taxon>Multicrustacea</taxon>
        <taxon>Hexanauplia</taxon>
        <taxon>Copepoda</taxon>
        <taxon>Harpacticoida</taxon>
        <taxon>Harpacticidae</taxon>
        <taxon>Tigriopus</taxon>
    </lineage>
</organism>
<dbReference type="Proteomes" id="UP000318571">
    <property type="component" value="Chromosome 12"/>
</dbReference>
<evidence type="ECO:0000313" key="1">
    <source>
        <dbReference type="EMBL" id="TRY81004.1"/>
    </source>
</evidence>
<gene>
    <name evidence="1" type="ORF">TCAL_14512</name>
</gene>
<dbReference type="AlphaFoldDB" id="A0A553PTM2"/>
<comment type="caution">
    <text evidence="1">The sequence shown here is derived from an EMBL/GenBank/DDBJ whole genome shotgun (WGS) entry which is preliminary data.</text>
</comment>
<evidence type="ECO:0000313" key="2">
    <source>
        <dbReference type="Proteomes" id="UP000318571"/>
    </source>
</evidence>
<sequence length="184" mass="20810">MGMIMARMILLPMKKKEDQYDEAVKQVAAFIKGSKSLAAPGAQLTTTSMAGGKLPSLDLPRLTGSLMEYRVWKAKFLNLVDKRTDLTDESKMAYLFQCVEERSAASITLQSVPEIGDNYKMALTILEDEFGDPQLQTNEIMYSLLIRERILKEDRVEELQGLYHFLKNSIADLESLKVDNTNHT</sequence>
<accession>A0A553PTM2</accession>
<reference evidence="1 2" key="1">
    <citation type="journal article" date="2018" name="Nat. Ecol. Evol.">
        <title>Genomic signatures of mitonuclear coevolution across populations of Tigriopus californicus.</title>
        <authorList>
            <person name="Barreto F.S."/>
            <person name="Watson E.T."/>
            <person name="Lima T.G."/>
            <person name="Willett C.S."/>
            <person name="Edmands S."/>
            <person name="Li W."/>
            <person name="Burton R.S."/>
        </authorList>
    </citation>
    <scope>NUCLEOTIDE SEQUENCE [LARGE SCALE GENOMIC DNA]</scope>
    <source>
        <strain evidence="1 2">San Diego</strain>
    </source>
</reference>
<proteinExistence type="predicted"/>
<dbReference type="Pfam" id="PF03564">
    <property type="entry name" value="DUF1759"/>
    <property type="match status" value="1"/>
</dbReference>
<protein>
    <submittedName>
        <fullName evidence="1">Uncharacterized protein</fullName>
    </submittedName>
</protein>
<dbReference type="InterPro" id="IPR005312">
    <property type="entry name" value="DUF1759"/>
</dbReference>
<keyword evidence="2" id="KW-1185">Reference proteome</keyword>
<dbReference type="EMBL" id="VCGU01000001">
    <property type="protein sequence ID" value="TRY81004.1"/>
    <property type="molecule type" value="Genomic_DNA"/>
</dbReference>
<dbReference type="STRING" id="6832.A0A553PTM2"/>
<name>A0A553PTM2_TIGCA</name>